<reference evidence="1 2" key="1">
    <citation type="submission" date="2018-04" db="EMBL/GenBank/DDBJ databases">
        <title>Draft genome sequence of Pseudomonas syringae pv. actinidiae biovar 3 strains isolated from kiwifruit in Kagawa prefecture.</title>
        <authorList>
            <person name="Tabuchi M."/>
            <person name="Saito M."/>
            <person name="Fujiwara S."/>
            <person name="Sasa N."/>
            <person name="Akimitsu K."/>
            <person name="Gomi K."/>
            <person name="Konishi-Sugita S."/>
            <person name="Hamano K."/>
            <person name="Kataoka I."/>
        </authorList>
    </citation>
    <scope>NUCLEOTIDE SEQUENCE [LARGE SCALE GENOMIC DNA]</scope>
    <source>
        <strain evidence="1 2">MAFF212211</strain>
    </source>
</reference>
<dbReference type="AlphaFoldDB" id="A0AAN4Q751"/>
<protein>
    <submittedName>
        <fullName evidence="1">Cellulose biosynthesis protein BcsQ</fullName>
    </submittedName>
</protein>
<sequence>MLWRSSLRRAPTDLLSNGFGRTGGGRWDMPLPDADNIGESILPIRSESYVELTPLFRWAPVKTLAI</sequence>
<dbReference type="Proteomes" id="UP000248291">
    <property type="component" value="Unassembled WGS sequence"/>
</dbReference>
<gene>
    <name evidence="1" type="ORF">KPSA3_04766</name>
</gene>
<evidence type="ECO:0000313" key="2">
    <source>
        <dbReference type="Proteomes" id="UP000248291"/>
    </source>
</evidence>
<comment type="caution">
    <text evidence="1">The sequence shown here is derived from an EMBL/GenBank/DDBJ whole genome shotgun (WGS) entry which is preliminary data.</text>
</comment>
<dbReference type="EMBL" id="BGKA01000178">
    <property type="protein sequence ID" value="GBH18774.1"/>
    <property type="molecule type" value="Genomic_DNA"/>
</dbReference>
<accession>A0AAN4Q751</accession>
<evidence type="ECO:0000313" key="1">
    <source>
        <dbReference type="EMBL" id="GBH18774.1"/>
    </source>
</evidence>
<organism evidence="1 2">
    <name type="scientific">Pseudomonas syringae pv. actinidiae</name>
    <dbReference type="NCBI Taxonomy" id="103796"/>
    <lineage>
        <taxon>Bacteria</taxon>
        <taxon>Pseudomonadati</taxon>
        <taxon>Pseudomonadota</taxon>
        <taxon>Gammaproteobacteria</taxon>
        <taxon>Pseudomonadales</taxon>
        <taxon>Pseudomonadaceae</taxon>
        <taxon>Pseudomonas</taxon>
        <taxon>Pseudomonas syringae</taxon>
    </lineage>
</organism>
<proteinExistence type="predicted"/>
<name>A0AAN4Q751_PSESF</name>